<dbReference type="GO" id="GO:0005737">
    <property type="term" value="C:cytoplasm"/>
    <property type="evidence" value="ECO:0007669"/>
    <property type="project" value="UniProtKB-ARBA"/>
</dbReference>
<dbReference type="VEuPathDB" id="VectorBase:ISCI017191"/>
<dbReference type="HOGENOM" id="CLU_057180_0_0_1"/>
<reference evidence="6" key="2">
    <citation type="submission" date="2020-05" db="UniProtKB">
        <authorList>
            <consortium name="EnsemblMetazoa"/>
        </authorList>
    </citation>
    <scope>IDENTIFICATION</scope>
    <source>
        <strain evidence="6">wikel</strain>
    </source>
</reference>
<dbReference type="NCBIfam" id="TIGR00152">
    <property type="entry name" value="dephospho-CoA kinase"/>
    <property type="match status" value="1"/>
</dbReference>
<sequence>MYLVGLTGGIASGKSSVTGILRSLDVEVIDADRIARDVVEPGKPAWFKIRREFGAEVFLSNGQLDRPALGRIVFSDVTRRKVLNRITHPEIHKEMAVQCLKLMLKGHQFVVIDVPLLYETKTVLRFLHKVIVVNCTPEQQLIRLMLRNGLSAEDAQSRIRAQLPLEQKCALADFVIDNSTDPAHTRKQVEDVVRTLRASRTHWKIRAIVFVVLTDSELDSDSALCFIDEQLLTLLGELSCSFVDNWFTNIVS</sequence>
<dbReference type="GO" id="GO:0015937">
    <property type="term" value="P:coenzyme A biosynthetic process"/>
    <property type="evidence" value="ECO:0000318"/>
    <property type="project" value="GO_Central"/>
</dbReference>
<name>B7P800_IXOSC</name>
<keyword evidence="3" id="KW-0067">ATP-binding</keyword>
<dbReference type="OrthoDB" id="247245at2759"/>
<keyword evidence="5" id="KW-0808">Transferase</keyword>
<dbReference type="EnsemblMetazoa" id="ISCW017191-RA">
    <property type="protein sequence ID" value="ISCW017191-PA"/>
    <property type="gene ID" value="ISCW017191"/>
</dbReference>
<dbReference type="PaxDb" id="6945-B7P800"/>
<comment type="similarity">
    <text evidence="1">Belongs to the CoaE family.</text>
</comment>
<dbReference type="SUPFAM" id="SSF52540">
    <property type="entry name" value="P-loop containing nucleoside triphosphate hydrolases"/>
    <property type="match status" value="1"/>
</dbReference>
<dbReference type="VEuPathDB" id="VectorBase:ISCP_032576"/>
<evidence type="ECO:0000256" key="1">
    <source>
        <dbReference type="ARBA" id="ARBA00009018"/>
    </source>
</evidence>
<dbReference type="GO" id="GO:0004140">
    <property type="term" value="F:dephospho-CoA kinase activity"/>
    <property type="evidence" value="ECO:0000318"/>
    <property type="project" value="GO_Central"/>
</dbReference>
<dbReference type="InterPro" id="IPR027417">
    <property type="entry name" value="P-loop_NTPase"/>
</dbReference>
<dbReference type="FunCoup" id="B7P800">
    <property type="interactions" value="672"/>
</dbReference>
<dbReference type="Gene3D" id="3.40.50.300">
    <property type="entry name" value="P-loop containing nucleotide triphosphate hydrolases"/>
    <property type="match status" value="1"/>
</dbReference>
<dbReference type="STRING" id="6945.B7P800"/>
<dbReference type="GO" id="GO:0005524">
    <property type="term" value="F:ATP binding"/>
    <property type="evidence" value="ECO:0007669"/>
    <property type="project" value="UniProtKB-KW"/>
</dbReference>
<evidence type="ECO:0000256" key="3">
    <source>
        <dbReference type="ARBA" id="ARBA00022840"/>
    </source>
</evidence>
<protein>
    <recommendedName>
        <fullName evidence="4">Dephospho-CoA kinase domain-containing protein</fullName>
    </recommendedName>
</protein>
<reference evidence="5 7" key="1">
    <citation type="submission" date="2008-03" db="EMBL/GenBank/DDBJ databases">
        <title>Annotation of Ixodes scapularis.</title>
        <authorList>
            <consortium name="Ixodes scapularis Genome Project Consortium"/>
            <person name="Caler E."/>
            <person name="Hannick L.I."/>
            <person name="Bidwell S."/>
            <person name="Joardar V."/>
            <person name="Thiagarajan M."/>
            <person name="Amedeo P."/>
            <person name="Galinsky K.J."/>
            <person name="Schobel S."/>
            <person name="Inman J."/>
            <person name="Hostetler J."/>
            <person name="Miller J."/>
            <person name="Hammond M."/>
            <person name="Megy K."/>
            <person name="Lawson D."/>
            <person name="Kodira C."/>
            <person name="Sutton G."/>
            <person name="Meyer J."/>
            <person name="Hill C.A."/>
            <person name="Birren B."/>
            <person name="Nene V."/>
            <person name="Collins F."/>
            <person name="Alarcon-Chaidez F."/>
            <person name="Wikel S."/>
            <person name="Strausberg R."/>
        </authorList>
    </citation>
    <scope>NUCLEOTIDE SEQUENCE [LARGE SCALE GENOMIC DNA]</scope>
    <source>
        <strain evidence="7">Wikel</strain>
        <strain evidence="5">Wikel colony</strain>
    </source>
</reference>
<dbReference type="EMBL" id="DS654628">
    <property type="protein sequence ID" value="EEC02722.1"/>
    <property type="molecule type" value="Genomic_DNA"/>
</dbReference>
<dbReference type="AlphaFoldDB" id="B7P800"/>
<evidence type="ECO:0000256" key="4">
    <source>
        <dbReference type="ARBA" id="ARBA00044157"/>
    </source>
</evidence>
<organism>
    <name type="scientific">Ixodes scapularis</name>
    <name type="common">Black-legged tick</name>
    <name type="synonym">Deer tick</name>
    <dbReference type="NCBI Taxonomy" id="6945"/>
    <lineage>
        <taxon>Eukaryota</taxon>
        <taxon>Metazoa</taxon>
        <taxon>Ecdysozoa</taxon>
        <taxon>Arthropoda</taxon>
        <taxon>Chelicerata</taxon>
        <taxon>Arachnida</taxon>
        <taxon>Acari</taxon>
        <taxon>Parasitiformes</taxon>
        <taxon>Ixodida</taxon>
        <taxon>Ixodoidea</taxon>
        <taxon>Ixodidae</taxon>
        <taxon>Ixodinae</taxon>
        <taxon>Ixodes</taxon>
    </lineage>
</organism>
<dbReference type="Proteomes" id="UP000001555">
    <property type="component" value="Unassembled WGS sequence"/>
</dbReference>
<dbReference type="InParanoid" id="B7P800"/>
<keyword evidence="5" id="KW-0418">Kinase</keyword>
<evidence type="ECO:0000313" key="6">
    <source>
        <dbReference type="EnsemblMetazoa" id="ISCW017191-PA"/>
    </source>
</evidence>
<dbReference type="Pfam" id="PF01121">
    <property type="entry name" value="CoaE"/>
    <property type="match status" value="1"/>
</dbReference>
<dbReference type="EMBL" id="ABJB011053201">
    <property type="status" value="NOT_ANNOTATED_CDS"/>
    <property type="molecule type" value="Genomic_DNA"/>
</dbReference>
<dbReference type="FunFam" id="3.40.50.300:FF:000485">
    <property type="entry name" value="Dephospho-CoA kinase CAB5"/>
    <property type="match status" value="1"/>
</dbReference>
<dbReference type="HAMAP" id="MF_00376">
    <property type="entry name" value="Dephospho_CoA_kinase"/>
    <property type="match status" value="1"/>
</dbReference>
<dbReference type="VEuPathDB" id="VectorBase:ISCW017191"/>
<evidence type="ECO:0000256" key="2">
    <source>
        <dbReference type="ARBA" id="ARBA00022741"/>
    </source>
</evidence>
<keyword evidence="7" id="KW-1185">Reference proteome</keyword>
<dbReference type="CDD" id="cd02022">
    <property type="entry name" value="DPCK"/>
    <property type="match status" value="1"/>
</dbReference>
<accession>B7P800</accession>
<dbReference type="InterPro" id="IPR001977">
    <property type="entry name" value="Depp_CoAkinase"/>
</dbReference>
<gene>
    <name evidence="5" type="ORF">IscW_ISCW017191</name>
</gene>
<proteinExistence type="inferred from homology"/>
<evidence type="ECO:0000313" key="7">
    <source>
        <dbReference type="Proteomes" id="UP000001555"/>
    </source>
</evidence>
<evidence type="ECO:0000313" key="5">
    <source>
        <dbReference type="EMBL" id="EEC02722.1"/>
    </source>
</evidence>
<dbReference type="PANTHER" id="PTHR10695:SF46">
    <property type="entry name" value="BIFUNCTIONAL COENZYME A SYNTHASE-RELATED"/>
    <property type="match status" value="1"/>
</dbReference>
<dbReference type="PROSITE" id="PS51219">
    <property type="entry name" value="DPCK"/>
    <property type="match status" value="1"/>
</dbReference>
<dbReference type="PANTHER" id="PTHR10695">
    <property type="entry name" value="DEPHOSPHO-COA KINASE-RELATED"/>
    <property type="match status" value="1"/>
</dbReference>
<keyword evidence="2" id="KW-0547">Nucleotide-binding</keyword>